<dbReference type="InterPro" id="IPR008847">
    <property type="entry name" value="Suf"/>
</dbReference>
<dbReference type="Proteomes" id="UP000663880">
    <property type="component" value="Unassembled WGS sequence"/>
</dbReference>
<dbReference type="EMBL" id="CAJOBZ010000030">
    <property type="protein sequence ID" value="CAF4888148.1"/>
    <property type="molecule type" value="Genomic_DNA"/>
</dbReference>
<evidence type="ECO:0000256" key="3">
    <source>
        <dbReference type="ARBA" id="ARBA00023242"/>
    </source>
</evidence>
<accession>A0A821UDK0</accession>
<dbReference type="InterPro" id="IPR011990">
    <property type="entry name" value="TPR-like_helical_dom_sf"/>
</dbReference>
<evidence type="ECO:0000259" key="4">
    <source>
        <dbReference type="Pfam" id="PF05843"/>
    </source>
</evidence>
<gene>
    <name evidence="5" type="ORF">PMACD_LOCUS10219</name>
</gene>
<evidence type="ECO:0000313" key="6">
    <source>
        <dbReference type="Proteomes" id="UP000663880"/>
    </source>
</evidence>
<feature type="domain" description="Suppressor of forked" evidence="4">
    <location>
        <begin position="15"/>
        <end position="259"/>
    </location>
</feature>
<dbReference type="InterPro" id="IPR003107">
    <property type="entry name" value="HAT"/>
</dbReference>
<proteinExistence type="predicted"/>
<dbReference type="PANTHER" id="PTHR19980:SF0">
    <property type="entry name" value="CLEAVAGE STIMULATION FACTOR SUBUNIT 3"/>
    <property type="match status" value="1"/>
</dbReference>
<keyword evidence="2" id="KW-0677">Repeat</keyword>
<dbReference type="GO" id="GO:0031124">
    <property type="term" value="P:mRNA 3'-end processing"/>
    <property type="evidence" value="ECO:0007669"/>
    <property type="project" value="InterPro"/>
</dbReference>
<dbReference type="Pfam" id="PF05843">
    <property type="entry name" value="Suf"/>
    <property type="match status" value="1"/>
</dbReference>
<dbReference type="AlphaFoldDB" id="A0A821UDK0"/>
<dbReference type="PANTHER" id="PTHR19980">
    <property type="entry name" value="RNA CLEAVAGE STIMULATION FACTOR"/>
    <property type="match status" value="1"/>
</dbReference>
<evidence type="ECO:0000313" key="5">
    <source>
        <dbReference type="EMBL" id="CAF4888148.1"/>
    </source>
</evidence>
<dbReference type="SUPFAM" id="SSF48452">
    <property type="entry name" value="TPR-like"/>
    <property type="match status" value="1"/>
</dbReference>
<comment type="subcellular location">
    <subcellularLocation>
        <location evidence="1">Nucleus</location>
    </subcellularLocation>
</comment>
<name>A0A821UDK0_9NEOP</name>
<keyword evidence="6" id="KW-1185">Reference proteome</keyword>
<protein>
    <recommendedName>
        <fullName evidence="4">Suppressor of forked domain-containing protein</fullName>
    </recommendedName>
</protein>
<evidence type="ECO:0000256" key="2">
    <source>
        <dbReference type="ARBA" id="ARBA00022737"/>
    </source>
</evidence>
<organism evidence="5 6">
    <name type="scientific">Pieris macdunnoughi</name>
    <dbReference type="NCBI Taxonomy" id="345717"/>
    <lineage>
        <taxon>Eukaryota</taxon>
        <taxon>Metazoa</taxon>
        <taxon>Ecdysozoa</taxon>
        <taxon>Arthropoda</taxon>
        <taxon>Hexapoda</taxon>
        <taxon>Insecta</taxon>
        <taxon>Pterygota</taxon>
        <taxon>Neoptera</taxon>
        <taxon>Endopterygota</taxon>
        <taxon>Lepidoptera</taxon>
        <taxon>Glossata</taxon>
        <taxon>Ditrysia</taxon>
        <taxon>Papilionoidea</taxon>
        <taxon>Pieridae</taxon>
        <taxon>Pierinae</taxon>
        <taxon>Pieris</taxon>
    </lineage>
</organism>
<sequence length="274" mass="32189">MSIDEVEIDWGNERLSRAQRAVEANTYDVDSWSLLIREAQTRPINEVRTVYEKLIAAFPTTGRFWKIYIEQEMKARNFEKVEKLFQRCLMKILNIELWRLYLNYVKETKCMLPTYKEKMAQAYDFALDKIGLDIHAYPIWNDYVTFLKSVDAVGSYAENQKISAVRKVYQRAVITPIIGIETLWKDYIAFEQGINTIIAERMAMERSREYMNARRVSKELETVTRGLNRNMPATPPTADREEMKQVDLWKKLISWERSTSFRGHSISGTTLCLP</sequence>
<dbReference type="GO" id="GO:0003729">
    <property type="term" value="F:mRNA binding"/>
    <property type="evidence" value="ECO:0007669"/>
    <property type="project" value="TreeGrafter"/>
</dbReference>
<dbReference type="OrthoDB" id="26282at2759"/>
<dbReference type="SMART" id="SM00386">
    <property type="entry name" value="HAT"/>
    <property type="match status" value="5"/>
</dbReference>
<dbReference type="InterPro" id="IPR045243">
    <property type="entry name" value="Rna14-like"/>
</dbReference>
<evidence type="ECO:0000256" key="1">
    <source>
        <dbReference type="ARBA" id="ARBA00004123"/>
    </source>
</evidence>
<dbReference type="GO" id="GO:0005634">
    <property type="term" value="C:nucleus"/>
    <property type="evidence" value="ECO:0007669"/>
    <property type="project" value="UniProtKB-SubCell"/>
</dbReference>
<keyword evidence="3" id="KW-0539">Nucleus</keyword>
<reference evidence="5" key="1">
    <citation type="submission" date="2021-02" db="EMBL/GenBank/DDBJ databases">
        <authorList>
            <person name="Steward A R."/>
        </authorList>
    </citation>
    <scope>NUCLEOTIDE SEQUENCE</scope>
</reference>
<dbReference type="Gene3D" id="1.25.40.1040">
    <property type="match status" value="1"/>
</dbReference>
<comment type="caution">
    <text evidence="5">The sequence shown here is derived from an EMBL/GenBank/DDBJ whole genome shotgun (WGS) entry which is preliminary data.</text>
</comment>